<dbReference type="SMART" id="SM00504">
    <property type="entry name" value="Ubox"/>
    <property type="match status" value="1"/>
</dbReference>
<dbReference type="OMA" id="PCIGTLN"/>
<dbReference type="PROSITE" id="PS50089">
    <property type="entry name" value="ZF_RING_2"/>
    <property type="match status" value="1"/>
</dbReference>
<reference evidence="13" key="2">
    <citation type="submission" date="2025-09" db="UniProtKB">
        <authorList>
            <consortium name="Ensembl"/>
        </authorList>
    </citation>
    <scope>IDENTIFICATION</scope>
</reference>
<evidence type="ECO:0000259" key="9">
    <source>
        <dbReference type="PROSITE" id="PS50089"/>
    </source>
</evidence>
<dbReference type="SUPFAM" id="SSF57845">
    <property type="entry name" value="B-box zinc-binding domain"/>
    <property type="match status" value="1"/>
</dbReference>
<dbReference type="Gene3D" id="3.30.40.10">
    <property type="entry name" value="Zinc/RING finger domain, C3HC4 (zinc finger)"/>
    <property type="match status" value="1"/>
</dbReference>
<dbReference type="InterPro" id="IPR000315">
    <property type="entry name" value="Znf_B-box"/>
</dbReference>
<dbReference type="GO" id="GO:0008270">
    <property type="term" value="F:zinc ion binding"/>
    <property type="evidence" value="ECO:0007669"/>
    <property type="project" value="UniProtKB-KW"/>
</dbReference>
<dbReference type="AlphaFoldDB" id="A0A3Q3DF25"/>
<dbReference type="Gene3D" id="3.30.160.60">
    <property type="entry name" value="Classic Zinc Finger"/>
    <property type="match status" value="1"/>
</dbReference>
<evidence type="ECO:0000256" key="5">
    <source>
        <dbReference type="ARBA" id="ARBA00022771"/>
    </source>
</evidence>
<proteinExistence type="inferred from homology"/>
<dbReference type="InterPro" id="IPR017907">
    <property type="entry name" value="Znf_RING_CS"/>
</dbReference>
<evidence type="ECO:0000256" key="1">
    <source>
        <dbReference type="ARBA" id="ARBA00004496"/>
    </source>
</evidence>
<dbReference type="Pfam" id="PF00097">
    <property type="entry name" value="zf-C3HC4"/>
    <property type="match status" value="1"/>
</dbReference>
<evidence type="ECO:0000259" key="10">
    <source>
        <dbReference type="PROSITE" id="PS50119"/>
    </source>
</evidence>
<keyword evidence="4" id="KW-0479">Metal-binding</keyword>
<keyword evidence="3" id="KW-0963">Cytoplasm</keyword>
<evidence type="ECO:0000256" key="7">
    <source>
        <dbReference type="PROSITE-ProRule" id="PRU00024"/>
    </source>
</evidence>
<feature type="domain" description="B30.2/SPRY" evidence="11">
    <location>
        <begin position="266"/>
        <end position="377"/>
    </location>
</feature>
<dbReference type="InterPro" id="IPR001841">
    <property type="entry name" value="Znf_RING"/>
</dbReference>
<dbReference type="PROSITE" id="PS50119">
    <property type="entry name" value="ZF_BBOX"/>
    <property type="match status" value="1"/>
</dbReference>
<evidence type="ECO:0000259" key="12">
    <source>
        <dbReference type="PROSITE" id="PS51698"/>
    </source>
</evidence>
<comment type="similarity">
    <text evidence="2">Belongs to the TRIM/RBCC family.</text>
</comment>
<dbReference type="Ensembl" id="ENSHCOT00000026210.1">
    <property type="protein sequence ID" value="ENSHCOP00000010484.1"/>
    <property type="gene ID" value="ENSHCOG00000013114.1"/>
</dbReference>
<dbReference type="InterPro" id="IPR018957">
    <property type="entry name" value="Znf_C3HC4_RING-type"/>
</dbReference>
<evidence type="ECO:0000256" key="8">
    <source>
        <dbReference type="SAM" id="Coils"/>
    </source>
</evidence>
<keyword evidence="14" id="KW-1185">Reference proteome</keyword>
<keyword evidence="5 7" id="KW-0863">Zinc-finger</keyword>
<organism evidence="13 14">
    <name type="scientific">Hippocampus comes</name>
    <name type="common">Tiger tail seahorse</name>
    <dbReference type="NCBI Taxonomy" id="109280"/>
    <lineage>
        <taxon>Eukaryota</taxon>
        <taxon>Metazoa</taxon>
        <taxon>Chordata</taxon>
        <taxon>Craniata</taxon>
        <taxon>Vertebrata</taxon>
        <taxon>Euteleostomi</taxon>
        <taxon>Actinopterygii</taxon>
        <taxon>Neopterygii</taxon>
        <taxon>Teleostei</taxon>
        <taxon>Neoteleostei</taxon>
        <taxon>Acanthomorphata</taxon>
        <taxon>Syngnathiaria</taxon>
        <taxon>Syngnathiformes</taxon>
        <taxon>Syngnathoidei</taxon>
        <taxon>Syngnathidae</taxon>
        <taxon>Hippocampus</taxon>
    </lineage>
</organism>
<evidence type="ECO:0008006" key="15">
    <source>
        <dbReference type="Google" id="ProtNLM"/>
    </source>
</evidence>
<dbReference type="Gene3D" id="2.60.120.920">
    <property type="match status" value="1"/>
</dbReference>
<dbReference type="SMART" id="SM00184">
    <property type="entry name" value="RING"/>
    <property type="match status" value="1"/>
</dbReference>
<evidence type="ECO:0000256" key="4">
    <source>
        <dbReference type="ARBA" id="ARBA00022723"/>
    </source>
</evidence>
<evidence type="ECO:0000259" key="11">
    <source>
        <dbReference type="PROSITE" id="PS50188"/>
    </source>
</evidence>
<dbReference type="Pfam" id="PF13765">
    <property type="entry name" value="PRY"/>
    <property type="match status" value="1"/>
</dbReference>
<evidence type="ECO:0000313" key="14">
    <source>
        <dbReference type="Proteomes" id="UP000264820"/>
    </source>
</evidence>
<dbReference type="InterPro" id="IPR013083">
    <property type="entry name" value="Znf_RING/FYVE/PHD"/>
</dbReference>
<dbReference type="InterPro" id="IPR013320">
    <property type="entry name" value="ConA-like_dom_sf"/>
</dbReference>
<dbReference type="InterPro" id="IPR001870">
    <property type="entry name" value="B30.2/SPRY"/>
</dbReference>
<dbReference type="PROSITE" id="PS51698">
    <property type="entry name" value="U_BOX"/>
    <property type="match status" value="1"/>
</dbReference>
<dbReference type="CDD" id="cd19800">
    <property type="entry name" value="Bbox2_xNF7-like"/>
    <property type="match status" value="1"/>
</dbReference>
<keyword evidence="6" id="KW-0862">Zinc</keyword>
<dbReference type="SMART" id="SM00336">
    <property type="entry name" value="BBOX"/>
    <property type="match status" value="1"/>
</dbReference>
<dbReference type="InterPro" id="IPR006574">
    <property type="entry name" value="PRY"/>
</dbReference>
<dbReference type="GO" id="GO:0004842">
    <property type="term" value="F:ubiquitin-protein transferase activity"/>
    <property type="evidence" value="ECO:0007669"/>
    <property type="project" value="InterPro"/>
</dbReference>
<reference evidence="13" key="1">
    <citation type="submission" date="2025-08" db="UniProtKB">
        <authorList>
            <consortium name="Ensembl"/>
        </authorList>
    </citation>
    <scope>IDENTIFICATION</scope>
</reference>
<dbReference type="SUPFAM" id="SSF49899">
    <property type="entry name" value="Concanavalin A-like lectins/glucanases"/>
    <property type="match status" value="1"/>
</dbReference>
<dbReference type="InterPro" id="IPR043136">
    <property type="entry name" value="B30.2/SPRY_sf"/>
</dbReference>
<dbReference type="SUPFAM" id="SSF57850">
    <property type="entry name" value="RING/U-box"/>
    <property type="match status" value="1"/>
</dbReference>
<protein>
    <recommendedName>
        <fullName evidence="15">Tripartite motif containing 35-13</fullName>
    </recommendedName>
</protein>
<comment type="subcellular location">
    <subcellularLocation>
        <location evidence="1">Cytoplasm</location>
    </subcellularLocation>
</comment>
<dbReference type="GO" id="GO:0016567">
    <property type="term" value="P:protein ubiquitination"/>
    <property type="evidence" value="ECO:0007669"/>
    <property type="project" value="InterPro"/>
</dbReference>
<dbReference type="GO" id="GO:0005737">
    <property type="term" value="C:cytoplasm"/>
    <property type="evidence" value="ECO:0007669"/>
    <property type="project" value="UniProtKB-SubCell"/>
</dbReference>
<feature type="coiled-coil region" evidence="8">
    <location>
        <begin position="127"/>
        <end position="226"/>
    </location>
</feature>
<sequence length="377" mass="42904">MASRVENDFHCPTCLEIFKDPVMLPCSHSFCRECVQQWWDGKGERTCPVCRQTCGSMDVPLNLALRNLCEAFSHASVESEDVCSLHKEKLKLFCLDHQELVCIICRDAESHTGHKFRPLEEVVKGHKEQLREGLRDAKKRLQDQKEIRDDCNEQAAYIKVQRKQVESKIKKDFEELRRFLEEEEEARLSAVREEEETKSQTMTERIEALDRDMAALSATITSTEEKLTSDPVSFMKNFNTLRTRIQKLPDAPKKFPGALLDEVKHVGNLKFNVWEGMKQVVSYSPVILNPNSARSTLTLSEDLTSVCSVKKQQRPSNPERSTAFSDVIGSPLASGTHTWDVEVGENIQWKVGLASSQELCWMKSNTWATSSSTCGKE</sequence>
<evidence type="ECO:0000256" key="6">
    <source>
        <dbReference type="ARBA" id="ARBA00022833"/>
    </source>
</evidence>
<dbReference type="InterPro" id="IPR003613">
    <property type="entry name" value="Ubox_domain"/>
</dbReference>
<keyword evidence="8" id="KW-0175">Coiled coil</keyword>
<feature type="domain" description="RING-type" evidence="9">
    <location>
        <begin position="11"/>
        <end position="51"/>
    </location>
</feature>
<evidence type="ECO:0000313" key="13">
    <source>
        <dbReference type="Ensembl" id="ENSHCOP00000010484.1"/>
    </source>
</evidence>
<feature type="domain" description="U-box" evidence="12">
    <location>
        <begin position="4"/>
        <end position="79"/>
    </location>
</feature>
<accession>A0A3Q3DF25</accession>
<dbReference type="InterPro" id="IPR050143">
    <property type="entry name" value="TRIM/RBCC"/>
</dbReference>
<feature type="domain" description="B box-type" evidence="10">
    <location>
        <begin position="78"/>
        <end position="119"/>
    </location>
</feature>
<name>A0A3Q3DF25_HIPCM</name>
<evidence type="ECO:0000256" key="3">
    <source>
        <dbReference type="ARBA" id="ARBA00022490"/>
    </source>
</evidence>
<dbReference type="Pfam" id="PF00643">
    <property type="entry name" value="zf-B_box"/>
    <property type="match status" value="1"/>
</dbReference>
<dbReference type="GeneTree" id="ENSGT00970000193390"/>
<dbReference type="PANTHER" id="PTHR24103">
    <property type="entry name" value="E3 UBIQUITIN-PROTEIN LIGASE TRIM"/>
    <property type="match status" value="1"/>
</dbReference>
<dbReference type="PROSITE" id="PS50188">
    <property type="entry name" value="B302_SPRY"/>
    <property type="match status" value="1"/>
</dbReference>
<dbReference type="PROSITE" id="PS00518">
    <property type="entry name" value="ZF_RING_1"/>
    <property type="match status" value="1"/>
</dbReference>
<dbReference type="STRING" id="109280.ENSHCOP00000010484"/>
<evidence type="ECO:0000256" key="2">
    <source>
        <dbReference type="ARBA" id="ARBA00008518"/>
    </source>
</evidence>
<dbReference type="Proteomes" id="UP000264820">
    <property type="component" value="Unplaced"/>
</dbReference>